<gene>
    <name evidence="1" type="ORF">M8744_12285</name>
</gene>
<keyword evidence="2" id="KW-1185">Reference proteome</keyword>
<accession>A0ACC5ZYC7</accession>
<proteinExistence type="predicted"/>
<organism evidence="1 2">
    <name type="scientific">Lutimaribacter degradans</name>
    <dbReference type="NCBI Taxonomy" id="2945989"/>
    <lineage>
        <taxon>Bacteria</taxon>
        <taxon>Pseudomonadati</taxon>
        <taxon>Pseudomonadota</taxon>
        <taxon>Alphaproteobacteria</taxon>
        <taxon>Rhodobacterales</taxon>
        <taxon>Roseobacteraceae</taxon>
        <taxon>Lutimaribacter</taxon>
    </lineage>
</organism>
<name>A0ACC5ZYC7_9RHOB</name>
<sequence>MKRMTIAFALIASAAAAPAFSQELDGTVISTMGETSTVALSPAESGLGNNGIVTATSGQPVELPKERVLLEREKGQVSGEFVTAYTFPSNESAVTPYGAR</sequence>
<dbReference type="EMBL" id="JAMQGO010000008">
    <property type="protein sequence ID" value="MCM2562923.1"/>
    <property type="molecule type" value="Genomic_DNA"/>
</dbReference>
<protein>
    <submittedName>
        <fullName evidence="1">Uncharacterized protein</fullName>
    </submittedName>
</protein>
<evidence type="ECO:0000313" key="1">
    <source>
        <dbReference type="EMBL" id="MCM2562923.1"/>
    </source>
</evidence>
<dbReference type="Proteomes" id="UP001203036">
    <property type="component" value="Unassembled WGS sequence"/>
</dbReference>
<evidence type="ECO:0000313" key="2">
    <source>
        <dbReference type="Proteomes" id="UP001203036"/>
    </source>
</evidence>
<comment type="caution">
    <text evidence="1">The sequence shown here is derived from an EMBL/GenBank/DDBJ whole genome shotgun (WGS) entry which is preliminary data.</text>
</comment>
<reference evidence="1" key="1">
    <citation type="submission" date="2022-06" db="EMBL/GenBank/DDBJ databases">
        <title>Lutimaribacter sp. EGI FJ00013, a novel bacterium isolated from a salt lake sediment enrichment.</title>
        <authorList>
            <person name="Gao L."/>
            <person name="Fang B.-Z."/>
            <person name="Li W.-J."/>
        </authorList>
    </citation>
    <scope>NUCLEOTIDE SEQUENCE</scope>
    <source>
        <strain evidence="1">EGI FJ00013</strain>
    </source>
</reference>